<name>A0A1Y1HWD0_KLENI</name>
<dbReference type="CDD" id="cd00609">
    <property type="entry name" value="AAT_like"/>
    <property type="match status" value="1"/>
</dbReference>
<keyword evidence="4" id="KW-1185">Reference proteome</keyword>
<reference evidence="3 4" key="1">
    <citation type="journal article" date="2014" name="Nat. Commun.">
        <title>Klebsormidium flaccidum genome reveals primary factors for plant terrestrial adaptation.</title>
        <authorList>
            <person name="Hori K."/>
            <person name="Maruyama F."/>
            <person name="Fujisawa T."/>
            <person name="Togashi T."/>
            <person name="Yamamoto N."/>
            <person name="Seo M."/>
            <person name="Sato S."/>
            <person name="Yamada T."/>
            <person name="Mori H."/>
            <person name="Tajima N."/>
            <person name="Moriyama T."/>
            <person name="Ikeuchi M."/>
            <person name="Watanabe M."/>
            <person name="Wada H."/>
            <person name="Kobayashi K."/>
            <person name="Saito M."/>
            <person name="Masuda T."/>
            <person name="Sasaki-Sekimoto Y."/>
            <person name="Mashiguchi K."/>
            <person name="Awai K."/>
            <person name="Shimojima M."/>
            <person name="Masuda S."/>
            <person name="Iwai M."/>
            <person name="Nobusawa T."/>
            <person name="Narise T."/>
            <person name="Kondo S."/>
            <person name="Saito H."/>
            <person name="Sato R."/>
            <person name="Murakawa M."/>
            <person name="Ihara Y."/>
            <person name="Oshima-Yamada Y."/>
            <person name="Ohtaka K."/>
            <person name="Satoh M."/>
            <person name="Sonobe K."/>
            <person name="Ishii M."/>
            <person name="Ohtani R."/>
            <person name="Kanamori-Sato M."/>
            <person name="Honoki R."/>
            <person name="Miyazaki D."/>
            <person name="Mochizuki H."/>
            <person name="Umetsu J."/>
            <person name="Higashi K."/>
            <person name="Shibata D."/>
            <person name="Kamiya Y."/>
            <person name="Sato N."/>
            <person name="Nakamura Y."/>
            <person name="Tabata S."/>
            <person name="Ida S."/>
            <person name="Kurokawa K."/>
            <person name="Ohta H."/>
        </authorList>
    </citation>
    <scope>NUCLEOTIDE SEQUENCE [LARGE SCALE GENOMIC DNA]</scope>
    <source>
        <strain evidence="3 4">NIES-2285</strain>
    </source>
</reference>
<dbReference type="Proteomes" id="UP000054558">
    <property type="component" value="Unassembled WGS sequence"/>
</dbReference>
<gene>
    <name evidence="3" type="ORF">KFL_000760200</name>
</gene>
<dbReference type="AlphaFoldDB" id="A0A1Y1HWD0"/>
<evidence type="ECO:0000313" key="3">
    <source>
        <dbReference type="EMBL" id="GAQ81291.1"/>
    </source>
</evidence>
<evidence type="ECO:0000313" key="4">
    <source>
        <dbReference type="Proteomes" id="UP000054558"/>
    </source>
</evidence>
<dbReference type="GO" id="GO:0008757">
    <property type="term" value="F:S-adenosylmethionine-dependent methyltransferase activity"/>
    <property type="evidence" value="ECO:0000318"/>
    <property type="project" value="GO_Central"/>
</dbReference>
<dbReference type="OMA" id="CFQTYHF"/>
<evidence type="ECO:0000259" key="1">
    <source>
        <dbReference type="Pfam" id="PF00155"/>
    </source>
</evidence>
<dbReference type="PANTHER" id="PTHR47087">
    <property type="entry name" value="METHIONINE S-METHYLTRANSFERASE"/>
    <property type="match status" value="1"/>
</dbReference>
<feature type="domain" description="Aminotransferase class I/classII large" evidence="1">
    <location>
        <begin position="763"/>
        <end position="1086"/>
    </location>
</feature>
<dbReference type="Pfam" id="PF13847">
    <property type="entry name" value="Methyltransf_31"/>
    <property type="match status" value="1"/>
</dbReference>
<dbReference type="OrthoDB" id="540004at2759"/>
<dbReference type="CDD" id="cd02440">
    <property type="entry name" value="AdoMet_MTases"/>
    <property type="match status" value="1"/>
</dbReference>
<dbReference type="Pfam" id="PF00155">
    <property type="entry name" value="Aminotran_1_2"/>
    <property type="match status" value="1"/>
</dbReference>
<accession>A0A1Y1HWD0</accession>
<keyword evidence="3" id="KW-0489">Methyltransferase</keyword>
<dbReference type="Gene3D" id="3.40.50.150">
    <property type="entry name" value="Vaccinia Virus protein VP39"/>
    <property type="match status" value="1"/>
</dbReference>
<dbReference type="EMBL" id="DF237025">
    <property type="protein sequence ID" value="GAQ81291.1"/>
    <property type="molecule type" value="Genomic_DNA"/>
</dbReference>
<dbReference type="Gene3D" id="3.40.640.10">
    <property type="entry name" value="Type I PLP-dependent aspartate aminotransferase-like (Major domain)"/>
    <property type="match status" value="1"/>
</dbReference>
<dbReference type="InterPro" id="IPR015422">
    <property type="entry name" value="PyrdxlP-dep_Trfase_small"/>
</dbReference>
<dbReference type="InterPro" id="IPR029063">
    <property type="entry name" value="SAM-dependent_MTases_sf"/>
</dbReference>
<organism evidence="3 4">
    <name type="scientific">Klebsormidium nitens</name>
    <name type="common">Green alga</name>
    <name type="synonym">Ulothrix nitens</name>
    <dbReference type="NCBI Taxonomy" id="105231"/>
    <lineage>
        <taxon>Eukaryota</taxon>
        <taxon>Viridiplantae</taxon>
        <taxon>Streptophyta</taxon>
        <taxon>Klebsormidiophyceae</taxon>
        <taxon>Klebsormidiales</taxon>
        <taxon>Klebsormidiaceae</taxon>
        <taxon>Klebsormidium</taxon>
    </lineage>
</organism>
<keyword evidence="3" id="KW-0808">Transferase</keyword>
<dbReference type="InterPro" id="IPR004839">
    <property type="entry name" value="Aminotransferase_I/II_large"/>
</dbReference>
<dbReference type="GO" id="GO:0030170">
    <property type="term" value="F:pyridoxal phosphate binding"/>
    <property type="evidence" value="ECO:0007669"/>
    <property type="project" value="InterPro"/>
</dbReference>
<feature type="domain" description="Methyltransferase" evidence="2">
    <location>
        <begin position="125"/>
        <end position="166"/>
    </location>
</feature>
<protein>
    <submittedName>
        <fullName evidence="3">Methionine S-methyltransferase</fullName>
    </submittedName>
</protein>
<dbReference type="SMR" id="A0A1Y1HWD0"/>
<sequence length="1098" mass="120674">MDSSDDVGSIKAFLQNCSESAGQAYNNFKGLLQKLEDPQSRVATRVFLDAVYKYVQKEEAGIDSLAKYHFRLHELALCYEGWEHEAERQKLQLLELPGIFIPEEWSFTFFEGLSRYPESEFRDRDVCELGCGNGWVSLALAERWSPRKVIGLDINPRAIKCAQINLFLNALNPDGSPCLDSEGKSLLDRVEFHVSDLLAHCIENKIVLDRIVGCIPQILNPDPAAMSKLVVENASEEFLYSLSNYCSMQGFVEDQFGLGLIARALEESIQVIKPAGSIIMNMGGRPGQAVLERLYRRRGFNIRKVWQTRVGQAADTDILALVEIERNSRHKFEFFMGPVGVDQPISAKTAYAFAKSGGKIYHGLSVFEARMRQPNQVKRIFQFLSDPDFSDTRSALDLSFSSEAVADEKIAFLAHLAKYLQTSPNFPYEQAAGSDTFRNHLATFLRLYFRVPLTQDNLVIAPSRPVLIENVITIYAPRLALVDASLTAGLPRKWLATEPPKEGGARQSLESGPVVIEAPSRADLVLKLVKALKPELVVVALPEFEVRTATAFEQLLDATADVGARLMVDLSDHLDLSSLPGANGVLEFMASKPLPAHAAIICGLVKNQVYSDLRVAFAISENLDFLKGLTCAGELTFNRSPILAQLYYQDLLHELLAFQIPDRRSLHVRPPAPESDAVRSQFIGFTASALRAFSHPSLQHLEPLPTLEPVPMNMGENRLPTPTPVKRFAFESFARQNISDAESDPRPEILAILLQRLGARPEHAYEVHLGDGVAPLVARLLAACAEEGGTLLYPSGMYGALTATAQLYNAKASAIKTDVADLFKLTPDQLRSALATHHHKPWLALVAPTVNPTGAIYTPLELLEILTVAKAHGVKVLIDTTFSGLNFEPAVSTPRGPGAGVNAALGLGALLEPAGGYAVAVLGGIAKEFSAGGLRFGYAVTQDPFLSDALKQGVQSSPHQTLLYAAKKILAARVNADEPITSQLAQQRRLLQERVQKFSQLLTKSGWEVLLPHGGLFLIAKPAAHLGKPFSYKTPTGVKTVQLDADNIREALYYTTGILVNSSSWMSLDNYCRFVLSIEEEKFQRVAGLMEKFVSCKE</sequence>
<dbReference type="SUPFAM" id="SSF53383">
    <property type="entry name" value="PLP-dependent transferases"/>
    <property type="match status" value="1"/>
</dbReference>
<dbReference type="InterPro" id="IPR015421">
    <property type="entry name" value="PyrdxlP-dep_Trfase_major"/>
</dbReference>
<dbReference type="Gene3D" id="3.90.1150.10">
    <property type="entry name" value="Aspartate Aminotransferase, domain 1"/>
    <property type="match status" value="1"/>
</dbReference>
<dbReference type="STRING" id="105231.A0A1Y1HWD0"/>
<dbReference type="InterPro" id="IPR025714">
    <property type="entry name" value="Methyltranfer_dom"/>
</dbReference>
<evidence type="ECO:0000259" key="2">
    <source>
        <dbReference type="Pfam" id="PF13847"/>
    </source>
</evidence>
<proteinExistence type="predicted"/>
<dbReference type="SUPFAM" id="SSF53335">
    <property type="entry name" value="S-adenosyl-L-methionine-dependent methyltransferases"/>
    <property type="match status" value="1"/>
</dbReference>
<dbReference type="InterPro" id="IPR015424">
    <property type="entry name" value="PyrdxlP-dep_Trfase"/>
</dbReference>
<dbReference type="GO" id="GO:0032259">
    <property type="term" value="P:methylation"/>
    <property type="evidence" value="ECO:0007669"/>
    <property type="project" value="UniProtKB-KW"/>
</dbReference>
<dbReference type="PANTHER" id="PTHR47087:SF1">
    <property type="entry name" value="METHIONINE S-METHYLTRANSFERASE"/>
    <property type="match status" value="1"/>
</dbReference>